<keyword evidence="2" id="KW-1185">Reference proteome</keyword>
<name>A0AAE0N1E7_9PEZI</name>
<dbReference type="EMBL" id="JAULSW010000012">
    <property type="protein sequence ID" value="KAK3366598.1"/>
    <property type="molecule type" value="Genomic_DNA"/>
</dbReference>
<sequence>MRGDIDGLRYFFSQGLASPRDVSELRGYSLMRVRLHFLPSQVMSIGWSGNCRNVHWWALYGGMHQFETVKILLGQGALVDEE</sequence>
<accession>A0AAE0N1E7</accession>
<comment type="caution">
    <text evidence="1">The sequence shown here is derived from an EMBL/GenBank/DDBJ whole genome shotgun (WGS) entry which is preliminary data.</text>
</comment>
<reference evidence="1" key="1">
    <citation type="journal article" date="2023" name="Mol. Phylogenet. Evol.">
        <title>Genome-scale phylogeny and comparative genomics of the fungal order Sordariales.</title>
        <authorList>
            <person name="Hensen N."/>
            <person name="Bonometti L."/>
            <person name="Westerberg I."/>
            <person name="Brannstrom I.O."/>
            <person name="Guillou S."/>
            <person name="Cros-Aarteil S."/>
            <person name="Calhoun S."/>
            <person name="Haridas S."/>
            <person name="Kuo A."/>
            <person name="Mondo S."/>
            <person name="Pangilinan J."/>
            <person name="Riley R."/>
            <person name="LaButti K."/>
            <person name="Andreopoulos B."/>
            <person name="Lipzen A."/>
            <person name="Chen C."/>
            <person name="Yan M."/>
            <person name="Daum C."/>
            <person name="Ng V."/>
            <person name="Clum A."/>
            <person name="Steindorff A."/>
            <person name="Ohm R.A."/>
            <person name="Martin F."/>
            <person name="Silar P."/>
            <person name="Natvig D.O."/>
            <person name="Lalanne C."/>
            <person name="Gautier V."/>
            <person name="Ament-Velasquez S.L."/>
            <person name="Kruys A."/>
            <person name="Hutchinson M.I."/>
            <person name="Powell A.J."/>
            <person name="Barry K."/>
            <person name="Miller A.N."/>
            <person name="Grigoriev I.V."/>
            <person name="Debuchy R."/>
            <person name="Gladieux P."/>
            <person name="Hiltunen Thoren M."/>
            <person name="Johannesson H."/>
        </authorList>
    </citation>
    <scope>NUCLEOTIDE SEQUENCE</scope>
    <source>
        <strain evidence="1">CBS 232.78</strain>
    </source>
</reference>
<dbReference type="AlphaFoldDB" id="A0AAE0N1E7"/>
<proteinExistence type="predicted"/>
<evidence type="ECO:0000313" key="1">
    <source>
        <dbReference type="EMBL" id="KAK3366598.1"/>
    </source>
</evidence>
<protein>
    <submittedName>
        <fullName evidence="1">Uncharacterized protein</fullName>
    </submittedName>
</protein>
<organism evidence="1 2">
    <name type="scientific">Podospora didyma</name>
    <dbReference type="NCBI Taxonomy" id="330526"/>
    <lineage>
        <taxon>Eukaryota</taxon>
        <taxon>Fungi</taxon>
        <taxon>Dikarya</taxon>
        <taxon>Ascomycota</taxon>
        <taxon>Pezizomycotina</taxon>
        <taxon>Sordariomycetes</taxon>
        <taxon>Sordariomycetidae</taxon>
        <taxon>Sordariales</taxon>
        <taxon>Podosporaceae</taxon>
        <taxon>Podospora</taxon>
    </lineage>
</organism>
<reference evidence="1" key="2">
    <citation type="submission" date="2023-06" db="EMBL/GenBank/DDBJ databases">
        <authorList>
            <consortium name="Lawrence Berkeley National Laboratory"/>
            <person name="Haridas S."/>
            <person name="Hensen N."/>
            <person name="Bonometti L."/>
            <person name="Westerberg I."/>
            <person name="Brannstrom I.O."/>
            <person name="Guillou S."/>
            <person name="Cros-Aarteil S."/>
            <person name="Calhoun S."/>
            <person name="Kuo A."/>
            <person name="Mondo S."/>
            <person name="Pangilinan J."/>
            <person name="Riley R."/>
            <person name="LaButti K."/>
            <person name="Andreopoulos B."/>
            <person name="Lipzen A."/>
            <person name="Chen C."/>
            <person name="Yanf M."/>
            <person name="Daum C."/>
            <person name="Ng V."/>
            <person name="Clum A."/>
            <person name="Steindorff A."/>
            <person name="Ohm R."/>
            <person name="Martin F."/>
            <person name="Silar P."/>
            <person name="Natvig D."/>
            <person name="Lalanne C."/>
            <person name="Gautier V."/>
            <person name="Ament-velasquez S.L."/>
            <person name="Kruys A."/>
            <person name="Hutchinson M.I."/>
            <person name="Powell A.J."/>
            <person name="Barry K."/>
            <person name="Miller A.N."/>
            <person name="Grigoriev I.V."/>
            <person name="Debuchy R."/>
            <person name="Gladieux P."/>
            <person name="Thoren M.H."/>
            <person name="Johannesson H."/>
        </authorList>
    </citation>
    <scope>NUCLEOTIDE SEQUENCE</scope>
    <source>
        <strain evidence="1">CBS 232.78</strain>
    </source>
</reference>
<evidence type="ECO:0000313" key="2">
    <source>
        <dbReference type="Proteomes" id="UP001285441"/>
    </source>
</evidence>
<dbReference type="Proteomes" id="UP001285441">
    <property type="component" value="Unassembled WGS sequence"/>
</dbReference>
<gene>
    <name evidence="1" type="ORF">B0H63DRAFT_490634</name>
</gene>